<evidence type="ECO:0000313" key="2">
    <source>
        <dbReference type="Proteomes" id="UP001283361"/>
    </source>
</evidence>
<organism evidence="1 2">
    <name type="scientific">Elysia crispata</name>
    <name type="common">lettuce slug</name>
    <dbReference type="NCBI Taxonomy" id="231223"/>
    <lineage>
        <taxon>Eukaryota</taxon>
        <taxon>Metazoa</taxon>
        <taxon>Spiralia</taxon>
        <taxon>Lophotrochozoa</taxon>
        <taxon>Mollusca</taxon>
        <taxon>Gastropoda</taxon>
        <taxon>Heterobranchia</taxon>
        <taxon>Euthyneura</taxon>
        <taxon>Panpulmonata</taxon>
        <taxon>Sacoglossa</taxon>
        <taxon>Placobranchoidea</taxon>
        <taxon>Plakobranchidae</taxon>
        <taxon>Elysia</taxon>
    </lineage>
</organism>
<protein>
    <submittedName>
        <fullName evidence="1">Uncharacterized protein</fullName>
    </submittedName>
</protein>
<comment type="caution">
    <text evidence="1">The sequence shown here is derived from an EMBL/GenBank/DDBJ whole genome shotgun (WGS) entry which is preliminary data.</text>
</comment>
<dbReference type="AlphaFoldDB" id="A0AAE0YU76"/>
<keyword evidence="2" id="KW-1185">Reference proteome</keyword>
<dbReference type="EMBL" id="JAWDGP010005385">
    <property type="protein sequence ID" value="KAK3757328.1"/>
    <property type="molecule type" value="Genomic_DNA"/>
</dbReference>
<evidence type="ECO:0000313" key="1">
    <source>
        <dbReference type="EMBL" id="KAK3757328.1"/>
    </source>
</evidence>
<name>A0AAE0YU76_9GAST</name>
<sequence>MNPHIRDHWYGIATSDFLSFPSVRFLQRINSQVCGVKGRNVHTTRQPRRTVRSWVDHDSVLTLEFAGRGSNFRELCLEIMCVHS</sequence>
<gene>
    <name evidence="1" type="ORF">RRG08_008989</name>
</gene>
<accession>A0AAE0YU76</accession>
<proteinExistence type="predicted"/>
<reference evidence="1" key="1">
    <citation type="journal article" date="2023" name="G3 (Bethesda)">
        <title>A reference genome for the long-term kleptoplast-retaining sea slug Elysia crispata morphotype clarki.</title>
        <authorList>
            <person name="Eastman K.E."/>
            <person name="Pendleton A.L."/>
            <person name="Shaikh M.A."/>
            <person name="Suttiyut T."/>
            <person name="Ogas R."/>
            <person name="Tomko P."/>
            <person name="Gavelis G."/>
            <person name="Widhalm J.R."/>
            <person name="Wisecaver J.H."/>
        </authorList>
    </citation>
    <scope>NUCLEOTIDE SEQUENCE</scope>
    <source>
        <strain evidence="1">ECLA1</strain>
    </source>
</reference>
<dbReference type="Proteomes" id="UP001283361">
    <property type="component" value="Unassembled WGS sequence"/>
</dbReference>